<name>A0A9D1EAW2_9FIRM</name>
<comment type="caution">
    <text evidence="5">The sequence shown here is derived from an EMBL/GenBank/DDBJ whole genome shotgun (WGS) entry which is preliminary data.</text>
</comment>
<protein>
    <submittedName>
        <fullName evidence="5">LacI family DNA-binding transcriptional regulator</fullName>
    </submittedName>
</protein>
<dbReference type="PROSITE" id="PS50932">
    <property type="entry name" value="HTH_LACI_2"/>
    <property type="match status" value="1"/>
</dbReference>
<gene>
    <name evidence="5" type="ORF">IAA55_09865</name>
</gene>
<dbReference type="InterPro" id="IPR010982">
    <property type="entry name" value="Lambda_DNA-bd_dom_sf"/>
</dbReference>
<dbReference type="Gene3D" id="1.10.260.40">
    <property type="entry name" value="lambda repressor-like DNA-binding domains"/>
    <property type="match status" value="1"/>
</dbReference>
<dbReference type="PANTHER" id="PTHR30146:SF109">
    <property type="entry name" value="HTH-TYPE TRANSCRIPTIONAL REGULATOR GALS"/>
    <property type="match status" value="1"/>
</dbReference>
<feature type="domain" description="HTH lacI-type" evidence="4">
    <location>
        <begin position="3"/>
        <end position="46"/>
    </location>
</feature>
<evidence type="ECO:0000256" key="2">
    <source>
        <dbReference type="ARBA" id="ARBA00023125"/>
    </source>
</evidence>
<dbReference type="InterPro" id="IPR000843">
    <property type="entry name" value="HTH_LacI"/>
</dbReference>
<proteinExistence type="predicted"/>
<dbReference type="Proteomes" id="UP000823912">
    <property type="component" value="Unassembled WGS sequence"/>
</dbReference>
<dbReference type="Pfam" id="PF13377">
    <property type="entry name" value="Peripla_BP_3"/>
    <property type="match status" value="1"/>
</dbReference>
<dbReference type="GO" id="GO:0003700">
    <property type="term" value="F:DNA-binding transcription factor activity"/>
    <property type="evidence" value="ECO:0007669"/>
    <property type="project" value="TreeGrafter"/>
</dbReference>
<dbReference type="SUPFAM" id="SSF53822">
    <property type="entry name" value="Periplasmic binding protein-like I"/>
    <property type="match status" value="1"/>
</dbReference>
<dbReference type="InterPro" id="IPR028082">
    <property type="entry name" value="Peripla_BP_I"/>
</dbReference>
<dbReference type="Gene3D" id="3.40.50.2300">
    <property type="match status" value="2"/>
</dbReference>
<reference evidence="5" key="1">
    <citation type="submission" date="2020-10" db="EMBL/GenBank/DDBJ databases">
        <authorList>
            <person name="Gilroy R."/>
        </authorList>
    </citation>
    <scope>NUCLEOTIDE SEQUENCE</scope>
    <source>
        <strain evidence="5">ChiSjej5B23-6657</strain>
    </source>
</reference>
<reference evidence="5" key="2">
    <citation type="journal article" date="2021" name="PeerJ">
        <title>Extensive microbial diversity within the chicken gut microbiome revealed by metagenomics and culture.</title>
        <authorList>
            <person name="Gilroy R."/>
            <person name="Ravi A."/>
            <person name="Getino M."/>
            <person name="Pursley I."/>
            <person name="Horton D.L."/>
            <person name="Alikhan N.F."/>
            <person name="Baker D."/>
            <person name="Gharbi K."/>
            <person name="Hall N."/>
            <person name="Watson M."/>
            <person name="Adriaenssens E.M."/>
            <person name="Foster-Nyarko E."/>
            <person name="Jarju S."/>
            <person name="Secka A."/>
            <person name="Antonio M."/>
            <person name="Oren A."/>
            <person name="Chaudhuri R.R."/>
            <person name="La Ragione R."/>
            <person name="Hildebrand F."/>
            <person name="Pallen M.J."/>
        </authorList>
    </citation>
    <scope>NUCLEOTIDE SEQUENCE</scope>
    <source>
        <strain evidence="5">ChiSjej5B23-6657</strain>
    </source>
</reference>
<keyword evidence="2 5" id="KW-0238">DNA-binding</keyword>
<accession>A0A9D1EAW2</accession>
<dbReference type="SUPFAM" id="SSF47413">
    <property type="entry name" value="lambda repressor-like DNA-binding domains"/>
    <property type="match status" value="1"/>
</dbReference>
<evidence type="ECO:0000313" key="5">
    <source>
        <dbReference type="EMBL" id="HIR71572.1"/>
    </source>
</evidence>
<dbReference type="EMBL" id="DVHM01000169">
    <property type="protein sequence ID" value="HIR71572.1"/>
    <property type="molecule type" value="Genomic_DNA"/>
</dbReference>
<dbReference type="CDD" id="cd01392">
    <property type="entry name" value="HTH_LacI"/>
    <property type="match status" value="1"/>
</dbReference>
<dbReference type="GO" id="GO:0000976">
    <property type="term" value="F:transcription cis-regulatory region binding"/>
    <property type="evidence" value="ECO:0007669"/>
    <property type="project" value="TreeGrafter"/>
</dbReference>
<evidence type="ECO:0000256" key="3">
    <source>
        <dbReference type="ARBA" id="ARBA00023163"/>
    </source>
</evidence>
<dbReference type="InterPro" id="IPR046335">
    <property type="entry name" value="LacI/GalR-like_sensor"/>
</dbReference>
<organism evidence="5 6">
    <name type="scientific">Candidatus Pullilachnospira gallistercoris</name>
    <dbReference type="NCBI Taxonomy" id="2840911"/>
    <lineage>
        <taxon>Bacteria</taxon>
        <taxon>Bacillati</taxon>
        <taxon>Bacillota</taxon>
        <taxon>Clostridia</taxon>
        <taxon>Lachnospirales</taxon>
        <taxon>Lachnospiraceae</taxon>
        <taxon>Lachnospiraceae incertae sedis</taxon>
        <taxon>Candidatus Pullilachnospira</taxon>
    </lineage>
</organism>
<evidence type="ECO:0000313" key="6">
    <source>
        <dbReference type="Proteomes" id="UP000823912"/>
    </source>
</evidence>
<dbReference type="AlphaFoldDB" id="A0A9D1EAW2"/>
<dbReference type="Pfam" id="PF00356">
    <property type="entry name" value="LacI"/>
    <property type="match status" value="1"/>
</dbReference>
<evidence type="ECO:0000256" key="1">
    <source>
        <dbReference type="ARBA" id="ARBA00023015"/>
    </source>
</evidence>
<dbReference type="SMART" id="SM00354">
    <property type="entry name" value="HTH_LACI"/>
    <property type="match status" value="1"/>
</dbReference>
<dbReference type="PANTHER" id="PTHR30146">
    <property type="entry name" value="LACI-RELATED TRANSCRIPTIONAL REPRESSOR"/>
    <property type="match status" value="1"/>
</dbReference>
<sequence>MSVTAKDLAKKLHLSEAAVSMALNGKPGVSTATRKRVIETAQQMGYDFSRIGEPSLTLPVQGTITFIIYRRHGAVVSDTPFFSQLSEGIDSACRKLRYHLNICYLYENENTEKRIDEIIAAGCSGILLLGTEMSETEFAPFSRLKIPLVLLDCYFENLPMDCVLINNVQGACMATEYLIRTRHSQPGYLRSSYPIQNFEERADGFYKAIRAAGMSSSRSVVHRLSPSVEGAYGDMAELLQQGETVANCYFADNDLIAAGALRALKEKGYQIPKDVAIIGFDDMPLCSYMEPALSTVQVPKQYMGQMAAKRLSEIIEDPSSSPVKLEIRTSLVKRKSV</sequence>
<keyword evidence="1" id="KW-0805">Transcription regulation</keyword>
<keyword evidence="3" id="KW-0804">Transcription</keyword>
<evidence type="ECO:0000259" key="4">
    <source>
        <dbReference type="PROSITE" id="PS50932"/>
    </source>
</evidence>